<dbReference type="VEuPathDB" id="FungiDB:PAAG_02712"/>
<evidence type="ECO:0000259" key="2">
    <source>
        <dbReference type="Pfam" id="PF02826"/>
    </source>
</evidence>
<dbReference type="InterPro" id="IPR036291">
    <property type="entry name" value="NAD(P)-bd_dom_sf"/>
</dbReference>
<proteinExistence type="predicted"/>
<dbReference type="RefSeq" id="XP_015701806.1">
    <property type="nucleotide sequence ID" value="XM_015844728.1"/>
</dbReference>
<dbReference type="CDD" id="cd03062">
    <property type="entry name" value="TRX_Fd_Sucrase"/>
    <property type="match status" value="1"/>
</dbReference>
<reference evidence="3 4" key="1">
    <citation type="journal article" date="2011" name="PLoS Genet.">
        <title>Comparative genomic analysis of human fungal pathogens causing paracoccidioidomycosis.</title>
        <authorList>
            <person name="Desjardins C.A."/>
            <person name="Champion M.D."/>
            <person name="Holder J.W."/>
            <person name="Muszewska A."/>
            <person name="Goldberg J."/>
            <person name="Bailao A.M."/>
            <person name="Brigido M.M."/>
            <person name="Ferreira M.E."/>
            <person name="Garcia A.M."/>
            <person name="Grynberg M."/>
            <person name="Gujja S."/>
            <person name="Heiman D.I."/>
            <person name="Henn M.R."/>
            <person name="Kodira C.D."/>
            <person name="Leon-Narvaez H."/>
            <person name="Longo L.V."/>
            <person name="Ma L.J."/>
            <person name="Malavazi I."/>
            <person name="Matsuo A.L."/>
            <person name="Morais F.V."/>
            <person name="Pereira M."/>
            <person name="Rodriguez-Brito S."/>
            <person name="Sakthikumar S."/>
            <person name="Salem-Izacc S.M."/>
            <person name="Sykes S.M."/>
            <person name="Teixeira M.M."/>
            <person name="Vallejo M.C."/>
            <person name="Walter M.E."/>
            <person name="Yandava C."/>
            <person name="Young S."/>
            <person name="Zeng Q."/>
            <person name="Zucker J."/>
            <person name="Felipe M.S."/>
            <person name="Goldman G.H."/>
            <person name="Haas B.J."/>
            <person name="McEwen J.G."/>
            <person name="Nino-Vega G."/>
            <person name="Puccia R."/>
            <person name="San-Blas G."/>
            <person name="Soares C.M."/>
            <person name="Birren B.W."/>
            <person name="Cuomo C.A."/>
        </authorList>
    </citation>
    <scope>NUCLEOTIDE SEQUENCE [LARGE SCALE GENOMIC DNA]</scope>
    <source>
        <strain evidence="4">ATCC MYA-826 / Pb01</strain>
    </source>
</reference>
<dbReference type="GO" id="GO:0051287">
    <property type="term" value="F:NAD binding"/>
    <property type="evidence" value="ECO:0007669"/>
    <property type="project" value="InterPro"/>
</dbReference>
<dbReference type="Pfam" id="PF06999">
    <property type="entry name" value="Suc_Fer-like"/>
    <property type="match status" value="1"/>
</dbReference>
<evidence type="ECO:0000313" key="3">
    <source>
        <dbReference type="EMBL" id="EEH40736.2"/>
    </source>
</evidence>
<name>C1GW17_PARBA</name>
<dbReference type="Gene3D" id="3.40.30.10">
    <property type="entry name" value="Glutaredoxin"/>
    <property type="match status" value="1"/>
</dbReference>
<dbReference type="OrthoDB" id="10253744at2759"/>
<feature type="region of interest" description="Disordered" evidence="1">
    <location>
        <begin position="176"/>
        <end position="213"/>
    </location>
</feature>
<dbReference type="Proteomes" id="UP000002059">
    <property type="component" value="Partially assembled WGS sequence"/>
</dbReference>
<dbReference type="EMBL" id="KN293997">
    <property type="protein sequence ID" value="EEH40736.2"/>
    <property type="molecule type" value="Genomic_DNA"/>
</dbReference>
<sequence length="578" mass="62822">MNSLLRRGTSFLFAGTKSPLADSATTTASENTLFTRVDPSIDGEDCDRDCVSCTLRYPSKFDIDTGDKLYGNVKGWATHVLIATGKTDWVRDVADEKGSVMEAIEKGGLKPSNGIMKLSASNIPVPDEYHHHELGKQPTTALILPAFTVVEHVTPALASDLITYFVNPALTTTSPLYNSNISEPPSTNTPPPEPDPGTSTLTTSPSTLTGTSSSVDYTALTPLRSRPCLHTAVILLCSQRTRDARCGQSAPLLRREFERHLRARGLYRDLNDERLGGVGIYFISHVGGHKYAANVIVYRRRTNSDFADSTTEPSAVSIEEGAVQGIWLARVRPEDCEGIVKFTVLQGKVVKPASQLRGGFDREKGLRSSHPSPISKNLLTTGHRNRAIDLQGSAERGILVTGTTGIAGGPQKQSSLPSHSPTTQHTRALILGLARHISRDDAVVKSGGWQGGLAMGLAGMTLGILGLGTLGRARARIGILAFGMQVIARGDLVEETALLKMLRDGRIKGAALYVFDVEPLPGDSQWRTTRWGVEGRSEVLLSPHMGYAEEEIMNRWYEEQAEKVERWLYGKEVETKLL</sequence>
<dbReference type="AlphaFoldDB" id="C1GW17"/>
<dbReference type="KEGG" id="pbl:PAAG_02712"/>
<accession>C1GW17</accession>
<dbReference type="SUPFAM" id="SSF51735">
    <property type="entry name" value="NAD(P)-binding Rossmann-fold domains"/>
    <property type="match status" value="1"/>
</dbReference>
<organism evidence="3 4">
    <name type="scientific">Paracoccidioides lutzii (strain ATCC MYA-826 / Pb01)</name>
    <name type="common">Paracoccidioides brasiliensis</name>
    <dbReference type="NCBI Taxonomy" id="502779"/>
    <lineage>
        <taxon>Eukaryota</taxon>
        <taxon>Fungi</taxon>
        <taxon>Dikarya</taxon>
        <taxon>Ascomycota</taxon>
        <taxon>Pezizomycotina</taxon>
        <taxon>Eurotiomycetes</taxon>
        <taxon>Eurotiomycetidae</taxon>
        <taxon>Onygenales</taxon>
        <taxon>Ajellomycetaceae</taxon>
        <taxon>Paracoccidioides</taxon>
    </lineage>
</organism>
<evidence type="ECO:0000256" key="1">
    <source>
        <dbReference type="SAM" id="MobiDB-lite"/>
    </source>
</evidence>
<evidence type="ECO:0000313" key="4">
    <source>
        <dbReference type="Proteomes" id="UP000002059"/>
    </source>
</evidence>
<feature type="domain" description="D-isomer specific 2-hydroxyacid dehydrogenase NAD-binding" evidence="2">
    <location>
        <begin position="487"/>
        <end position="546"/>
    </location>
</feature>
<feature type="compositionally biased region" description="Low complexity" evidence="1">
    <location>
        <begin position="196"/>
        <end position="213"/>
    </location>
</feature>
<dbReference type="Pfam" id="PF02826">
    <property type="entry name" value="2-Hacid_dh_C"/>
    <property type="match status" value="1"/>
</dbReference>
<gene>
    <name evidence="3" type="ORF">PAAG_02712</name>
</gene>
<dbReference type="eggNOG" id="ENOG502QT0V">
    <property type="taxonomic scope" value="Eukaryota"/>
</dbReference>
<dbReference type="SUPFAM" id="SSF52833">
    <property type="entry name" value="Thioredoxin-like"/>
    <property type="match status" value="1"/>
</dbReference>
<dbReference type="GeneID" id="9098430"/>
<dbReference type="Gene3D" id="3.40.50.720">
    <property type="entry name" value="NAD(P)-binding Rossmann-like Domain"/>
    <property type="match status" value="4"/>
</dbReference>
<dbReference type="InterPro" id="IPR036249">
    <property type="entry name" value="Thioredoxin-like_sf"/>
</dbReference>
<dbReference type="STRING" id="502779.C1GW17"/>
<dbReference type="InterPro" id="IPR009737">
    <property type="entry name" value="Aim32/Apd1-like"/>
</dbReference>
<protein>
    <submittedName>
        <fullName evidence="3">Sucrase/ferredoxin domain-containing protein</fullName>
    </submittedName>
</protein>
<dbReference type="PANTHER" id="PTHR31902:SF14">
    <property type="entry name" value="ACTIN PATCHES DISTAL PROTEIN 1"/>
    <property type="match status" value="1"/>
</dbReference>
<keyword evidence="4" id="KW-1185">Reference proteome</keyword>
<dbReference type="InterPro" id="IPR006140">
    <property type="entry name" value="D-isomer_DH_NAD-bd"/>
</dbReference>
<dbReference type="HOGENOM" id="CLU_033921_1_1_1"/>
<dbReference type="PANTHER" id="PTHR31902">
    <property type="entry name" value="ACTIN PATCHES DISTAL PROTEIN 1"/>
    <property type="match status" value="1"/>
</dbReference>